<keyword evidence="3" id="KW-1185">Reference proteome</keyword>
<organism evidence="2 3">
    <name type="scientific">Bodo saltans</name>
    <name type="common">Flagellated protozoan</name>
    <dbReference type="NCBI Taxonomy" id="75058"/>
    <lineage>
        <taxon>Eukaryota</taxon>
        <taxon>Discoba</taxon>
        <taxon>Euglenozoa</taxon>
        <taxon>Kinetoplastea</taxon>
        <taxon>Metakinetoplastina</taxon>
        <taxon>Eubodonida</taxon>
        <taxon>Bodonidae</taxon>
        <taxon>Bodo</taxon>
    </lineage>
</organism>
<protein>
    <submittedName>
        <fullName evidence="2">Uncharacterized protein</fullName>
    </submittedName>
</protein>
<name>A0A0S4JPY8_BODSA</name>
<feature type="region of interest" description="Disordered" evidence="1">
    <location>
        <begin position="224"/>
        <end position="270"/>
    </location>
</feature>
<feature type="region of interest" description="Disordered" evidence="1">
    <location>
        <begin position="159"/>
        <end position="184"/>
    </location>
</feature>
<evidence type="ECO:0000256" key="1">
    <source>
        <dbReference type="SAM" id="MobiDB-lite"/>
    </source>
</evidence>
<reference evidence="3" key="1">
    <citation type="submission" date="2015-09" db="EMBL/GenBank/DDBJ databases">
        <authorList>
            <consortium name="Pathogen Informatics"/>
        </authorList>
    </citation>
    <scope>NUCLEOTIDE SEQUENCE [LARGE SCALE GENOMIC DNA]</scope>
    <source>
        <strain evidence="3">Lake Konstanz</strain>
    </source>
</reference>
<feature type="compositionally biased region" description="Polar residues" evidence="1">
    <location>
        <begin position="190"/>
        <end position="203"/>
    </location>
</feature>
<evidence type="ECO:0000313" key="3">
    <source>
        <dbReference type="Proteomes" id="UP000051952"/>
    </source>
</evidence>
<feature type="compositionally biased region" description="Polar residues" evidence="1">
    <location>
        <begin position="292"/>
        <end position="305"/>
    </location>
</feature>
<sequence>MCEKLKLSTTTSVILLRTSLSLTVRAQLCCLFVVCSLVLCSKEESADEQRRTVRDNSCLQEKASEKNLLHVGIVPTMGNICSCLTDGSSRQRDQKGVQKQRRVVQRSHEQDLPVAQQHQQIQQHPTKCNQSRKRQATTQHSVPLVMKTEAEILHTHTCVPPSLSQQAPPAPATQSGTSHSTRVLEENRSISDTMSSGTISAQHRSPAVHNPLVRSISSQHLIPPFEANDDTVSSRSNAKSSSTATGGTLSLAFDGPLGNPRPTQLPPQRMLGVHHEKPPLVAIKGRLSLLTSGSDSQLNTSSQSDDIQHAVAVDPPPPPSRNSEAAQKMISFTPHQSNKTYEGPLMVFDDLTSVQGGGGATPSLDGFMSNGGGGARIESFLVSSGPIPSPSHHAHPHPYGGGGGGRRSPSYTSTASPGARDVGVCGALFADTGNVSMKSDVTGFTGVGGRSTAASSIWSTGGGVEVTNNNNQQIEPGRFGLAKFHTR</sequence>
<dbReference type="VEuPathDB" id="TriTrypDB:BSAL_30405"/>
<dbReference type="Proteomes" id="UP000051952">
    <property type="component" value="Unassembled WGS sequence"/>
</dbReference>
<evidence type="ECO:0000313" key="2">
    <source>
        <dbReference type="EMBL" id="CUG91141.1"/>
    </source>
</evidence>
<feature type="region of interest" description="Disordered" evidence="1">
    <location>
        <begin position="378"/>
        <end position="417"/>
    </location>
</feature>
<dbReference type="AlphaFoldDB" id="A0A0S4JPY8"/>
<proteinExistence type="predicted"/>
<feature type="compositionally biased region" description="Low complexity" evidence="1">
    <location>
        <begin position="160"/>
        <end position="175"/>
    </location>
</feature>
<feature type="region of interest" description="Disordered" evidence="1">
    <location>
        <begin position="189"/>
        <end position="208"/>
    </location>
</feature>
<dbReference type="EMBL" id="CYKH01001892">
    <property type="protein sequence ID" value="CUG91141.1"/>
    <property type="molecule type" value="Genomic_DNA"/>
</dbReference>
<feature type="region of interest" description="Disordered" evidence="1">
    <location>
        <begin position="292"/>
        <end position="324"/>
    </location>
</feature>
<accession>A0A0S4JPY8</accession>
<gene>
    <name evidence="2" type="ORF">BSAL_30405</name>
</gene>
<feature type="compositionally biased region" description="Low complexity" evidence="1">
    <location>
        <begin position="233"/>
        <end position="252"/>
    </location>
</feature>
<feature type="region of interest" description="Disordered" evidence="1">
    <location>
        <begin position="86"/>
        <end position="141"/>
    </location>
</feature>